<dbReference type="PROSITE" id="PS50949">
    <property type="entry name" value="HTH_GNTR"/>
    <property type="match status" value="1"/>
</dbReference>
<dbReference type="AlphaFoldDB" id="A0A6N0NX56"/>
<sequence>MFNTLSEVAYEEILKRILRGEYGQGQSLTEDKLCKDLSMSRTPVREALKILESEGIVKKNNRSFTVIYITSDEVDKLYEVRIPLESTASKLAAIRATSEDIQEMEAILKLVEEETYKDSPDPVKLADLNGQFHDKVAKSSSNPFLYSYLREIRLKLRIVRLTLFTSFDRRMEELKEHREIFNAIKNRDPEGASEIMNLHERNVLDYLRSKVVPILLSPSASASSPLTKEKE</sequence>
<reference evidence="5 6" key="1">
    <citation type="submission" date="2020-02" db="EMBL/GenBank/DDBJ databases">
        <title>Comparative genome analysis reveals the metabolism and evolution of the thermophilic archaeal genus Metallosphaera.</title>
        <authorList>
            <person name="Jiang C."/>
        </authorList>
    </citation>
    <scope>NUCLEOTIDE SEQUENCE [LARGE SCALE GENOMIC DNA]</scope>
    <source>
        <strain evidence="5 6">Ric-A</strain>
    </source>
</reference>
<accession>A0A6N0NX56</accession>
<dbReference type="Gene3D" id="1.10.10.10">
    <property type="entry name" value="Winged helix-like DNA-binding domain superfamily/Winged helix DNA-binding domain"/>
    <property type="match status" value="1"/>
</dbReference>
<dbReference type="InterPro" id="IPR011711">
    <property type="entry name" value="GntR_C"/>
</dbReference>
<evidence type="ECO:0000259" key="4">
    <source>
        <dbReference type="PROSITE" id="PS50949"/>
    </source>
</evidence>
<dbReference type="InterPro" id="IPR008920">
    <property type="entry name" value="TF_FadR/GntR_C"/>
</dbReference>
<dbReference type="Pfam" id="PF07729">
    <property type="entry name" value="FCD"/>
    <property type="match status" value="1"/>
</dbReference>
<dbReference type="Gene3D" id="1.20.120.530">
    <property type="entry name" value="GntR ligand-binding domain-like"/>
    <property type="match status" value="1"/>
</dbReference>
<dbReference type="GO" id="GO:0003677">
    <property type="term" value="F:DNA binding"/>
    <property type="evidence" value="ECO:0007669"/>
    <property type="project" value="UniProtKB-KW"/>
</dbReference>
<dbReference type="Pfam" id="PF00392">
    <property type="entry name" value="GntR"/>
    <property type="match status" value="1"/>
</dbReference>
<dbReference type="InterPro" id="IPR000524">
    <property type="entry name" value="Tscrpt_reg_HTH_GntR"/>
</dbReference>
<keyword evidence="3" id="KW-0804">Transcription</keyword>
<dbReference type="SUPFAM" id="SSF46785">
    <property type="entry name" value="Winged helix' DNA-binding domain"/>
    <property type="match status" value="1"/>
</dbReference>
<dbReference type="KEGG" id="mten:GWK48_07260"/>
<dbReference type="InterPro" id="IPR036390">
    <property type="entry name" value="WH_DNA-bd_sf"/>
</dbReference>
<dbReference type="CDD" id="cd07377">
    <property type="entry name" value="WHTH_GntR"/>
    <property type="match status" value="1"/>
</dbReference>
<dbReference type="SUPFAM" id="SSF48008">
    <property type="entry name" value="GntR ligand-binding domain-like"/>
    <property type="match status" value="1"/>
</dbReference>
<keyword evidence="1" id="KW-0805">Transcription regulation</keyword>
<dbReference type="GeneID" id="55641735"/>
<dbReference type="InterPro" id="IPR036388">
    <property type="entry name" value="WH-like_DNA-bd_sf"/>
</dbReference>
<gene>
    <name evidence="5" type="ORF">GWK48_07260</name>
</gene>
<dbReference type="Proteomes" id="UP000509301">
    <property type="component" value="Chromosome"/>
</dbReference>
<keyword evidence="6" id="KW-1185">Reference proteome</keyword>
<feature type="domain" description="HTH gntR-type" evidence="4">
    <location>
        <begin position="3"/>
        <end position="72"/>
    </location>
</feature>
<dbReference type="OrthoDB" id="56898at2157"/>
<dbReference type="SMART" id="SM00895">
    <property type="entry name" value="FCD"/>
    <property type="match status" value="1"/>
</dbReference>
<evidence type="ECO:0000256" key="3">
    <source>
        <dbReference type="ARBA" id="ARBA00023163"/>
    </source>
</evidence>
<dbReference type="GO" id="GO:0003700">
    <property type="term" value="F:DNA-binding transcription factor activity"/>
    <property type="evidence" value="ECO:0007669"/>
    <property type="project" value="InterPro"/>
</dbReference>
<keyword evidence="2" id="KW-0238">DNA-binding</keyword>
<dbReference type="EMBL" id="CP049074">
    <property type="protein sequence ID" value="QKR00199.1"/>
    <property type="molecule type" value="Genomic_DNA"/>
</dbReference>
<evidence type="ECO:0000256" key="1">
    <source>
        <dbReference type="ARBA" id="ARBA00023015"/>
    </source>
</evidence>
<organism evidence="5 6">
    <name type="scientific">Metallosphaera tengchongensis</name>
    <dbReference type="NCBI Taxonomy" id="1532350"/>
    <lineage>
        <taxon>Archaea</taxon>
        <taxon>Thermoproteota</taxon>
        <taxon>Thermoprotei</taxon>
        <taxon>Sulfolobales</taxon>
        <taxon>Sulfolobaceae</taxon>
        <taxon>Metallosphaera</taxon>
    </lineage>
</organism>
<dbReference type="PRINTS" id="PR00035">
    <property type="entry name" value="HTHGNTR"/>
</dbReference>
<dbReference type="PANTHER" id="PTHR43537">
    <property type="entry name" value="TRANSCRIPTIONAL REGULATOR, GNTR FAMILY"/>
    <property type="match status" value="1"/>
</dbReference>
<dbReference type="PANTHER" id="PTHR43537:SF5">
    <property type="entry name" value="UXU OPERON TRANSCRIPTIONAL REGULATOR"/>
    <property type="match status" value="1"/>
</dbReference>
<protein>
    <submittedName>
        <fullName evidence="5">GntR family transcriptional regulator</fullName>
    </submittedName>
</protein>
<proteinExistence type="predicted"/>
<dbReference type="SMART" id="SM00345">
    <property type="entry name" value="HTH_GNTR"/>
    <property type="match status" value="1"/>
</dbReference>
<evidence type="ECO:0000256" key="2">
    <source>
        <dbReference type="ARBA" id="ARBA00023125"/>
    </source>
</evidence>
<dbReference type="RefSeq" id="WP_174630950.1">
    <property type="nucleotide sequence ID" value="NZ_CP049074.1"/>
</dbReference>
<evidence type="ECO:0000313" key="5">
    <source>
        <dbReference type="EMBL" id="QKR00199.1"/>
    </source>
</evidence>
<evidence type="ECO:0000313" key="6">
    <source>
        <dbReference type="Proteomes" id="UP000509301"/>
    </source>
</evidence>
<name>A0A6N0NX56_9CREN</name>